<dbReference type="InterPro" id="IPR010852">
    <property type="entry name" value="ABATE"/>
</dbReference>
<dbReference type="OrthoDB" id="123307at2"/>
<proteinExistence type="predicted"/>
<dbReference type="AlphaFoldDB" id="A0A1M5PUJ8"/>
<dbReference type="PANTHER" id="PTHR35525">
    <property type="entry name" value="BLL6575 PROTEIN"/>
    <property type="match status" value="1"/>
</dbReference>
<reference evidence="2 3" key="1">
    <citation type="submission" date="2016-11" db="EMBL/GenBank/DDBJ databases">
        <authorList>
            <person name="Jaros S."/>
            <person name="Januszkiewicz K."/>
            <person name="Wedrychowicz H."/>
        </authorList>
    </citation>
    <scope>NUCLEOTIDE SEQUENCE [LARGE SCALE GENOMIC DNA]</scope>
    <source>
        <strain evidence="2 3">DSM 44523</strain>
    </source>
</reference>
<protein>
    <submittedName>
        <fullName evidence="2">Conserved protein containing a Zn-ribbon-like motif, possibly RNA-binding</fullName>
    </submittedName>
</protein>
<sequence>MGKEDALAFRFDCGAVWLNLLATRGRTFSANPVERLSTPERLGEWLEHCELTPTRAPNEEDLRQTWRLREALRALALSTMDQTPPPADAAAELETFLSGHSSAIRFTVDDRLRREPPATVGDALARIAHQAVDHLTSADRHALKSCPEHDCRGVFVDSAGRRRWCPSPTCASRGRVRALRARRTAAAPDKSDLR</sequence>
<dbReference type="InterPro" id="IPR023286">
    <property type="entry name" value="ABATE_dom_sf"/>
</dbReference>
<dbReference type="Proteomes" id="UP000184501">
    <property type="component" value="Unassembled WGS sequence"/>
</dbReference>
<evidence type="ECO:0000313" key="3">
    <source>
        <dbReference type="Proteomes" id="UP000184501"/>
    </source>
</evidence>
<dbReference type="EMBL" id="FQVN01000020">
    <property type="protein sequence ID" value="SHH05488.1"/>
    <property type="molecule type" value="Genomic_DNA"/>
</dbReference>
<dbReference type="RefSeq" id="WP_073490004.1">
    <property type="nucleotide sequence ID" value="NZ_FQVN01000020.1"/>
</dbReference>
<evidence type="ECO:0000259" key="1">
    <source>
        <dbReference type="Pfam" id="PF11706"/>
    </source>
</evidence>
<dbReference type="Pfam" id="PF11706">
    <property type="entry name" value="zf-CGNR"/>
    <property type="match status" value="1"/>
</dbReference>
<dbReference type="STRING" id="2017.SAMN05444320_1204"/>
<keyword evidence="3" id="KW-1185">Reference proteome</keyword>
<name>A0A1M5PUJ8_STRHI</name>
<dbReference type="InterPro" id="IPR021005">
    <property type="entry name" value="Znf_CGNR"/>
</dbReference>
<accession>A0A1M5PUJ8</accession>
<feature type="domain" description="Zinc finger CGNR" evidence="1">
    <location>
        <begin position="143"/>
        <end position="183"/>
    </location>
</feature>
<gene>
    <name evidence="2" type="ORF">SAMN05444320_1204</name>
</gene>
<dbReference type="PANTHER" id="PTHR35525:SF3">
    <property type="entry name" value="BLL6575 PROTEIN"/>
    <property type="match status" value="1"/>
</dbReference>
<dbReference type="Gene3D" id="1.10.3300.10">
    <property type="entry name" value="Jann2411-like domain"/>
    <property type="match status" value="1"/>
</dbReference>
<evidence type="ECO:0000313" key="2">
    <source>
        <dbReference type="EMBL" id="SHH05488.1"/>
    </source>
</evidence>
<dbReference type="Pfam" id="PF07336">
    <property type="entry name" value="ABATE"/>
    <property type="match status" value="1"/>
</dbReference>
<organism evidence="2 3">
    <name type="scientific">Streptoalloteichus hindustanus</name>
    <dbReference type="NCBI Taxonomy" id="2017"/>
    <lineage>
        <taxon>Bacteria</taxon>
        <taxon>Bacillati</taxon>
        <taxon>Actinomycetota</taxon>
        <taxon>Actinomycetes</taxon>
        <taxon>Pseudonocardiales</taxon>
        <taxon>Pseudonocardiaceae</taxon>
        <taxon>Streptoalloteichus</taxon>
    </lineage>
</organism>
<dbReference type="SUPFAM" id="SSF160904">
    <property type="entry name" value="Jann2411-like"/>
    <property type="match status" value="1"/>
</dbReference>